<accession>A0A1Y1ZQU5</accession>
<organism evidence="2 3">
    <name type="scientific">Neocallimastix californiae</name>
    <dbReference type="NCBI Taxonomy" id="1754190"/>
    <lineage>
        <taxon>Eukaryota</taxon>
        <taxon>Fungi</taxon>
        <taxon>Fungi incertae sedis</taxon>
        <taxon>Chytridiomycota</taxon>
        <taxon>Chytridiomycota incertae sedis</taxon>
        <taxon>Neocallimastigomycetes</taxon>
        <taxon>Neocallimastigales</taxon>
        <taxon>Neocallimastigaceae</taxon>
        <taxon>Neocallimastix</taxon>
    </lineage>
</organism>
<reference evidence="2 3" key="1">
    <citation type="submission" date="2016-08" db="EMBL/GenBank/DDBJ databases">
        <title>A Parts List for Fungal Cellulosomes Revealed by Comparative Genomics.</title>
        <authorList>
            <consortium name="DOE Joint Genome Institute"/>
            <person name="Haitjema C.H."/>
            <person name="Gilmore S.P."/>
            <person name="Henske J.K."/>
            <person name="Solomon K.V."/>
            <person name="De Groot R."/>
            <person name="Kuo A."/>
            <person name="Mondo S.J."/>
            <person name="Salamov A.A."/>
            <person name="Labutti K."/>
            <person name="Zhao Z."/>
            <person name="Chiniquy J."/>
            <person name="Barry K."/>
            <person name="Brewer H.M."/>
            <person name="Purvine S.O."/>
            <person name="Wright A.T."/>
            <person name="Boxma B."/>
            <person name="Van Alen T."/>
            <person name="Hackstein J.H."/>
            <person name="Baker S.E."/>
            <person name="Grigoriev I.V."/>
            <person name="O'Malley M.A."/>
        </authorList>
    </citation>
    <scope>NUCLEOTIDE SEQUENCE [LARGE SCALE GENOMIC DNA]</scope>
    <source>
        <strain evidence="2 3">G1</strain>
    </source>
</reference>
<protein>
    <submittedName>
        <fullName evidence="2">Uncharacterized protein</fullName>
    </submittedName>
</protein>
<sequence>MFHNNIELFKLLVKYFKKNGIKLIIDENDIEKVISNSLCNLKNISEINSKFLKLIYFFKNKNIIEVIFSKNSYFLKKINEINENKRIGDESMDYEELESESEIMDPELKTRKNEKEKIEKVYELMKAELEKQKKKNKREKRKQKIRRKKR</sequence>
<name>A0A1Y1ZQU5_9FUNG</name>
<evidence type="ECO:0000256" key="1">
    <source>
        <dbReference type="SAM" id="MobiDB-lite"/>
    </source>
</evidence>
<dbReference type="Proteomes" id="UP000193920">
    <property type="component" value="Unassembled WGS sequence"/>
</dbReference>
<proteinExistence type="predicted"/>
<feature type="compositionally biased region" description="Basic residues" evidence="1">
    <location>
        <begin position="132"/>
        <end position="150"/>
    </location>
</feature>
<keyword evidence="3" id="KW-1185">Reference proteome</keyword>
<feature type="region of interest" description="Disordered" evidence="1">
    <location>
        <begin position="131"/>
        <end position="150"/>
    </location>
</feature>
<evidence type="ECO:0000313" key="2">
    <source>
        <dbReference type="EMBL" id="ORY12574.1"/>
    </source>
</evidence>
<dbReference type="AlphaFoldDB" id="A0A1Y1ZQU5"/>
<comment type="caution">
    <text evidence="2">The sequence shown here is derived from an EMBL/GenBank/DDBJ whole genome shotgun (WGS) entry which is preliminary data.</text>
</comment>
<dbReference type="EMBL" id="MCOG01000369">
    <property type="protein sequence ID" value="ORY12574.1"/>
    <property type="molecule type" value="Genomic_DNA"/>
</dbReference>
<evidence type="ECO:0000313" key="3">
    <source>
        <dbReference type="Proteomes" id="UP000193920"/>
    </source>
</evidence>
<gene>
    <name evidence="2" type="ORF">LY90DRAFT_518317</name>
</gene>